<dbReference type="AlphaFoldDB" id="A0A1M7YX32"/>
<dbReference type="GO" id="GO:0000160">
    <property type="term" value="P:phosphorelay signal transduction system"/>
    <property type="evidence" value="ECO:0007669"/>
    <property type="project" value="InterPro"/>
</dbReference>
<dbReference type="InterPro" id="IPR001789">
    <property type="entry name" value="Sig_transdc_resp-reg_receiver"/>
</dbReference>
<dbReference type="Proteomes" id="UP000184600">
    <property type="component" value="Unassembled WGS sequence"/>
</dbReference>
<dbReference type="Pfam" id="PF00072">
    <property type="entry name" value="Response_reg"/>
    <property type="match status" value="1"/>
</dbReference>
<name>A0A1M7YX32_9VIBR</name>
<dbReference type="PROSITE" id="PS50110">
    <property type="entry name" value="RESPONSE_REGULATORY"/>
    <property type="match status" value="1"/>
</dbReference>
<evidence type="ECO:0000256" key="2">
    <source>
        <dbReference type="PROSITE-ProRule" id="PRU00169"/>
    </source>
</evidence>
<dbReference type="InterPro" id="IPR050595">
    <property type="entry name" value="Bact_response_regulator"/>
</dbReference>
<protein>
    <submittedName>
        <fullName evidence="4">Hydrogenase transcriptional regulatory protein hupR1</fullName>
    </submittedName>
</protein>
<feature type="modified residue" description="4-aspartylphosphate" evidence="2">
    <location>
        <position position="62"/>
    </location>
</feature>
<dbReference type="SMART" id="SM00448">
    <property type="entry name" value="REC"/>
    <property type="match status" value="1"/>
</dbReference>
<keyword evidence="1 2" id="KW-0597">Phosphoprotein</keyword>
<dbReference type="SUPFAM" id="SSF52172">
    <property type="entry name" value="CheY-like"/>
    <property type="match status" value="1"/>
</dbReference>
<dbReference type="RefSeq" id="WP_073583854.1">
    <property type="nucleotide sequence ID" value="NZ_AP024897.1"/>
</dbReference>
<dbReference type="PANTHER" id="PTHR44591">
    <property type="entry name" value="STRESS RESPONSE REGULATOR PROTEIN 1"/>
    <property type="match status" value="1"/>
</dbReference>
<evidence type="ECO:0000313" key="5">
    <source>
        <dbReference type="Proteomes" id="UP000184600"/>
    </source>
</evidence>
<gene>
    <name evidence="4" type="primary">hupR1</name>
    <name evidence="4" type="ORF">VQ7734_02927</name>
</gene>
<evidence type="ECO:0000313" key="4">
    <source>
        <dbReference type="EMBL" id="SHO57158.1"/>
    </source>
</evidence>
<accession>A0A1M7YX32</accession>
<organism evidence="4 5">
    <name type="scientific">Vibrio quintilis</name>
    <dbReference type="NCBI Taxonomy" id="1117707"/>
    <lineage>
        <taxon>Bacteria</taxon>
        <taxon>Pseudomonadati</taxon>
        <taxon>Pseudomonadota</taxon>
        <taxon>Gammaproteobacteria</taxon>
        <taxon>Vibrionales</taxon>
        <taxon>Vibrionaceae</taxon>
        <taxon>Vibrio</taxon>
    </lineage>
</organism>
<keyword evidence="5" id="KW-1185">Reference proteome</keyword>
<dbReference type="InterPro" id="IPR011006">
    <property type="entry name" value="CheY-like_superfamily"/>
</dbReference>
<dbReference type="EMBL" id="FRFG01000034">
    <property type="protein sequence ID" value="SHO57158.1"/>
    <property type="molecule type" value="Genomic_DNA"/>
</dbReference>
<dbReference type="STRING" id="1117707.VQ7734_02927"/>
<dbReference type="Gene3D" id="3.40.50.2300">
    <property type="match status" value="1"/>
</dbReference>
<proteinExistence type="predicted"/>
<sequence length="166" mass="18957">MNQRYLILCVDDEREILDSVSQDLDIFEEHFTLEAAESVSEAREVIAEYEQQGIKLALILCDHIMPEQTGIEFLIELNQHAPTLNSRKVLLTGQAGLDDTVEAINHACLDFYISKPWQGDQLREVVKNQLTQYMIKNESDLTGWMPILNTGEILSAISKHRHDFGE</sequence>
<dbReference type="OrthoDB" id="9802066at2"/>
<reference evidence="5" key="1">
    <citation type="submission" date="2016-12" db="EMBL/GenBank/DDBJ databases">
        <authorList>
            <person name="Rodrigo-Torres L."/>
            <person name="Arahal R.D."/>
            <person name="Lucena T."/>
        </authorList>
    </citation>
    <scope>NUCLEOTIDE SEQUENCE [LARGE SCALE GENOMIC DNA]</scope>
</reference>
<evidence type="ECO:0000256" key="1">
    <source>
        <dbReference type="ARBA" id="ARBA00022553"/>
    </source>
</evidence>
<dbReference type="PANTHER" id="PTHR44591:SF3">
    <property type="entry name" value="RESPONSE REGULATORY DOMAIN-CONTAINING PROTEIN"/>
    <property type="match status" value="1"/>
</dbReference>
<evidence type="ECO:0000259" key="3">
    <source>
        <dbReference type="PROSITE" id="PS50110"/>
    </source>
</evidence>
<feature type="domain" description="Response regulatory" evidence="3">
    <location>
        <begin position="6"/>
        <end position="130"/>
    </location>
</feature>